<keyword evidence="2 3" id="KW-0687">Ribonucleoprotein</keyword>
<dbReference type="InterPro" id="IPR023803">
    <property type="entry name" value="Ribosomal_bS16_dom_sf"/>
</dbReference>
<feature type="compositionally biased region" description="Basic and acidic residues" evidence="4">
    <location>
        <begin position="170"/>
        <end position="203"/>
    </location>
</feature>
<organism evidence="5 6">
    <name type="scientific">Paractinoplanes tereljensis</name>
    <dbReference type="NCBI Taxonomy" id="571912"/>
    <lineage>
        <taxon>Bacteria</taxon>
        <taxon>Bacillati</taxon>
        <taxon>Actinomycetota</taxon>
        <taxon>Actinomycetes</taxon>
        <taxon>Micromonosporales</taxon>
        <taxon>Micromonosporaceae</taxon>
        <taxon>Paractinoplanes</taxon>
    </lineage>
</organism>
<accession>A0A919NIY2</accession>
<dbReference type="NCBIfam" id="TIGR00002">
    <property type="entry name" value="S16"/>
    <property type="match status" value="1"/>
</dbReference>
<proteinExistence type="inferred from homology"/>
<evidence type="ECO:0000256" key="1">
    <source>
        <dbReference type="ARBA" id="ARBA00022980"/>
    </source>
</evidence>
<dbReference type="NCBIfam" id="NF011093">
    <property type="entry name" value="PRK14520.1"/>
    <property type="match status" value="1"/>
</dbReference>
<evidence type="ECO:0000313" key="5">
    <source>
        <dbReference type="EMBL" id="GIF18567.1"/>
    </source>
</evidence>
<dbReference type="PANTHER" id="PTHR12919:SF20">
    <property type="entry name" value="SMALL RIBOSOMAL SUBUNIT PROTEIN BS16M"/>
    <property type="match status" value="1"/>
</dbReference>
<dbReference type="GO" id="GO:0005737">
    <property type="term" value="C:cytoplasm"/>
    <property type="evidence" value="ECO:0007669"/>
    <property type="project" value="UniProtKB-ARBA"/>
</dbReference>
<evidence type="ECO:0000256" key="2">
    <source>
        <dbReference type="ARBA" id="ARBA00023274"/>
    </source>
</evidence>
<evidence type="ECO:0000313" key="6">
    <source>
        <dbReference type="Proteomes" id="UP000623608"/>
    </source>
</evidence>
<dbReference type="PANTHER" id="PTHR12919">
    <property type="entry name" value="30S RIBOSOMAL PROTEIN S16"/>
    <property type="match status" value="1"/>
</dbReference>
<dbReference type="GO" id="GO:0015935">
    <property type="term" value="C:small ribosomal subunit"/>
    <property type="evidence" value="ECO:0007669"/>
    <property type="project" value="TreeGrafter"/>
</dbReference>
<evidence type="ECO:0000256" key="3">
    <source>
        <dbReference type="HAMAP-Rule" id="MF_00385"/>
    </source>
</evidence>
<name>A0A919NIY2_9ACTN</name>
<comment type="caution">
    <text evidence="5">The sequence shown here is derived from an EMBL/GenBank/DDBJ whole genome shotgun (WGS) entry which is preliminary data.</text>
</comment>
<dbReference type="InterPro" id="IPR000307">
    <property type="entry name" value="Ribosomal_bS16"/>
</dbReference>
<dbReference type="HAMAP" id="MF_00385">
    <property type="entry name" value="Ribosomal_bS16"/>
    <property type="match status" value="1"/>
</dbReference>
<sequence>MEWLGTREAPSNSERVAIPEVRSRIPTWVLPSKPHAVIRSEITVAVKIRLLRMGKIRNPQYRIVIADSRTKRDGRAIEYVGIYQPKENPSIIQVKSERVQYWLSVGAQPSEAVQRILEKTGDWQQFKGLPAPPPLLVAEPKKSRTEVYEAESKAAAGVADTKPATPKKSAKTEPKAEKAAEPKAPEAVEPKAPEAAEPNREAVAETAEDPAGAGADAN</sequence>
<reference evidence="5" key="1">
    <citation type="submission" date="2021-01" db="EMBL/GenBank/DDBJ databases">
        <title>Whole genome shotgun sequence of Actinoplanes tereljensis NBRC 105297.</title>
        <authorList>
            <person name="Komaki H."/>
            <person name="Tamura T."/>
        </authorList>
    </citation>
    <scope>NUCLEOTIDE SEQUENCE</scope>
    <source>
        <strain evidence="5">NBRC 105297</strain>
    </source>
</reference>
<dbReference type="GO" id="GO:0003735">
    <property type="term" value="F:structural constituent of ribosome"/>
    <property type="evidence" value="ECO:0007669"/>
    <property type="project" value="InterPro"/>
</dbReference>
<dbReference type="SUPFAM" id="SSF54565">
    <property type="entry name" value="Ribosomal protein S16"/>
    <property type="match status" value="1"/>
</dbReference>
<dbReference type="EMBL" id="BOMY01000008">
    <property type="protein sequence ID" value="GIF18567.1"/>
    <property type="molecule type" value="Genomic_DNA"/>
</dbReference>
<evidence type="ECO:0000256" key="4">
    <source>
        <dbReference type="SAM" id="MobiDB-lite"/>
    </source>
</evidence>
<feature type="region of interest" description="Disordered" evidence="4">
    <location>
        <begin position="148"/>
        <end position="218"/>
    </location>
</feature>
<gene>
    <name evidence="3" type="primary">rpsP</name>
    <name evidence="5" type="ORF">Ate02nite_12970</name>
</gene>
<dbReference type="AlphaFoldDB" id="A0A919NIY2"/>
<protein>
    <recommendedName>
        <fullName evidence="3">Small ribosomal subunit protein bS16</fullName>
    </recommendedName>
</protein>
<dbReference type="Gene3D" id="3.30.1320.10">
    <property type="match status" value="1"/>
</dbReference>
<dbReference type="Pfam" id="PF00886">
    <property type="entry name" value="Ribosomal_S16"/>
    <property type="match status" value="1"/>
</dbReference>
<keyword evidence="1 3" id="KW-0689">Ribosomal protein</keyword>
<comment type="similarity">
    <text evidence="3">Belongs to the bacterial ribosomal protein bS16 family.</text>
</comment>
<dbReference type="Proteomes" id="UP000623608">
    <property type="component" value="Unassembled WGS sequence"/>
</dbReference>
<keyword evidence="6" id="KW-1185">Reference proteome</keyword>
<dbReference type="GO" id="GO:0006412">
    <property type="term" value="P:translation"/>
    <property type="evidence" value="ECO:0007669"/>
    <property type="project" value="UniProtKB-UniRule"/>
</dbReference>